<dbReference type="EMBL" id="CP019082">
    <property type="protein sequence ID" value="APW63498.1"/>
    <property type="molecule type" value="Genomic_DNA"/>
</dbReference>
<keyword evidence="8" id="KW-0443">Lipid metabolism</keyword>
<evidence type="ECO:0000313" key="16">
    <source>
        <dbReference type="Proteomes" id="UP000186309"/>
    </source>
</evidence>
<organism evidence="15 16">
    <name type="scientific">Paludisphaera borealis</name>
    <dbReference type="NCBI Taxonomy" id="1387353"/>
    <lineage>
        <taxon>Bacteria</taxon>
        <taxon>Pseudomonadati</taxon>
        <taxon>Planctomycetota</taxon>
        <taxon>Planctomycetia</taxon>
        <taxon>Isosphaerales</taxon>
        <taxon>Isosphaeraceae</taxon>
        <taxon>Paludisphaera</taxon>
    </lineage>
</organism>
<dbReference type="EC" id="2.3.1.179" evidence="3 11"/>
<evidence type="ECO:0000256" key="2">
    <source>
        <dbReference type="ARBA" id="ARBA00008467"/>
    </source>
</evidence>
<dbReference type="InterPro" id="IPR016039">
    <property type="entry name" value="Thiolase-like"/>
</dbReference>
<evidence type="ECO:0000259" key="14">
    <source>
        <dbReference type="PROSITE" id="PS52004"/>
    </source>
</evidence>
<evidence type="ECO:0000256" key="5">
    <source>
        <dbReference type="ARBA" id="ARBA00022516"/>
    </source>
</evidence>
<accession>A0A1U7CX78</accession>
<dbReference type="PROSITE" id="PS52004">
    <property type="entry name" value="KS3_2"/>
    <property type="match status" value="1"/>
</dbReference>
<evidence type="ECO:0000256" key="4">
    <source>
        <dbReference type="ARBA" id="ARBA00014657"/>
    </source>
</evidence>
<dbReference type="SUPFAM" id="SSF53901">
    <property type="entry name" value="Thiolase-like"/>
    <property type="match status" value="2"/>
</dbReference>
<keyword evidence="9 11" id="KW-0275">Fatty acid biosynthesis</keyword>
<dbReference type="NCBIfam" id="TIGR03150">
    <property type="entry name" value="fabF"/>
    <property type="match status" value="1"/>
</dbReference>
<dbReference type="RefSeq" id="WP_076349835.1">
    <property type="nucleotide sequence ID" value="NZ_CP019082.1"/>
</dbReference>
<keyword evidence="7" id="KW-0276">Fatty acid metabolism</keyword>
<comment type="similarity">
    <text evidence="2 11 13">Belongs to the thiolase-like superfamily. Beta-ketoacyl-ACP synthases family.</text>
</comment>
<dbReference type="InterPro" id="IPR014030">
    <property type="entry name" value="Ketoacyl_synth_N"/>
</dbReference>
<sequence>MHRVVITGIGVVAPNARGARDFGQAICEGRSGVSYIESFDTTGIPIKIAGEVKDFDVLPYLGEHKKNAKLMSRAMRFAVGAAAMAVEDSGVDEKPLDPTRFGVCMGTGITPVDIGELVPPILDSINDDGKFDMARFAKARSESIFPLWLLQHLPNMAAAHISILHQAMGPNSTVVTACAAGTQAVGDAFRLIARGDADVMLAGGCDSRLDPQLLVAYSAMKAVSSSVRPPSEVSRPFDADRDGFVLGEGAAVLLLESYRRAKRRGARIYAEITGYGSSFDAYGITRPEPEGKGAALSMTSALREARLDPDRIDYINAHGTSTRLNDLMETVAVKRVFGHRAQSIPMSSQKSMIGHLIGASGAVEAAATAMSLERGVIPPTINLATPDPNCDLDYVPNTAREMPVRAAISNSFGFGGQNASLVMCRV</sequence>
<evidence type="ECO:0000256" key="7">
    <source>
        <dbReference type="ARBA" id="ARBA00022832"/>
    </source>
</evidence>
<dbReference type="GO" id="GO:0004315">
    <property type="term" value="F:3-oxoacyl-[acyl-carrier-protein] synthase activity"/>
    <property type="evidence" value="ECO:0007669"/>
    <property type="project" value="UniProtKB-UniRule"/>
</dbReference>
<comment type="pathway">
    <text evidence="1 11">Lipid metabolism; fatty acid biosynthesis.</text>
</comment>
<dbReference type="PANTHER" id="PTHR11712:SF336">
    <property type="entry name" value="3-OXOACYL-[ACYL-CARRIER-PROTEIN] SYNTHASE, MITOCHONDRIAL"/>
    <property type="match status" value="1"/>
</dbReference>
<evidence type="ECO:0000256" key="3">
    <source>
        <dbReference type="ARBA" id="ARBA00012356"/>
    </source>
</evidence>
<comment type="catalytic activity">
    <reaction evidence="11">
        <text>(9Z)-hexadecenoyl-[ACP] + malonyl-[ACP] + H(+) = 3-oxo-(11Z)-octadecenoyl-[ACP] + holo-[ACP] + CO2</text>
        <dbReference type="Rhea" id="RHEA:55040"/>
        <dbReference type="Rhea" id="RHEA-COMP:9623"/>
        <dbReference type="Rhea" id="RHEA-COMP:9685"/>
        <dbReference type="Rhea" id="RHEA-COMP:10800"/>
        <dbReference type="Rhea" id="RHEA-COMP:14074"/>
        <dbReference type="ChEBI" id="CHEBI:15378"/>
        <dbReference type="ChEBI" id="CHEBI:16526"/>
        <dbReference type="ChEBI" id="CHEBI:64479"/>
        <dbReference type="ChEBI" id="CHEBI:78449"/>
        <dbReference type="ChEBI" id="CHEBI:83989"/>
        <dbReference type="ChEBI" id="CHEBI:138538"/>
        <dbReference type="EC" id="2.3.1.179"/>
    </reaction>
</comment>
<evidence type="ECO:0000256" key="10">
    <source>
        <dbReference type="ARBA" id="ARBA00023315"/>
    </source>
</evidence>
<dbReference type="AlphaFoldDB" id="A0A1U7CX78"/>
<evidence type="ECO:0000256" key="13">
    <source>
        <dbReference type="RuleBase" id="RU003694"/>
    </source>
</evidence>
<dbReference type="Gene3D" id="3.40.47.10">
    <property type="match status" value="1"/>
</dbReference>
<evidence type="ECO:0000313" key="15">
    <source>
        <dbReference type="EMBL" id="APW63498.1"/>
    </source>
</evidence>
<gene>
    <name evidence="15" type="primary">fabF_6</name>
    <name evidence="15" type="ORF">BSF38_05069</name>
</gene>
<evidence type="ECO:0000256" key="6">
    <source>
        <dbReference type="ARBA" id="ARBA00022679"/>
    </source>
</evidence>
<dbReference type="GO" id="GO:0005829">
    <property type="term" value="C:cytosol"/>
    <property type="evidence" value="ECO:0007669"/>
    <property type="project" value="TreeGrafter"/>
</dbReference>
<dbReference type="InterPro" id="IPR000794">
    <property type="entry name" value="Beta-ketoacyl_synthase"/>
</dbReference>
<evidence type="ECO:0000256" key="11">
    <source>
        <dbReference type="PIRNR" id="PIRNR000447"/>
    </source>
</evidence>
<name>A0A1U7CX78_9BACT</name>
<keyword evidence="5 11" id="KW-0444">Lipid biosynthesis</keyword>
<comment type="function">
    <text evidence="11">Involved in the type II fatty acid elongation cycle. Catalyzes the elongation of a wide range of acyl-ACP by the addition of two carbons from malonyl-ACP to an acyl acceptor. Can efficiently catalyze the conversion of palmitoleoyl-ACP (cis-hexadec-9-enoyl-ACP) to cis-vaccenoyl-ACP (cis-octadec-11-enoyl-ACP), an essential step in the thermal regulation of fatty acid composition.</text>
</comment>
<dbReference type="PROSITE" id="PS00606">
    <property type="entry name" value="KS3_1"/>
    <property type="match status" value="1"/>
</dbReference>
<keyword evidence="10 11" id="KW-0012">Acyltransferase</keyword>
<feature type="domain" description="Ketosynthase family 3 (KS3)" evidence="14">
    <location>
        <begin position="1"/>
        <end position="425"/>
    </location>
</feature>
<comment type="catalytic activity">
    <reaction evidence="11">
        <text>a fatty acyl-[ACP] + malonyl-[ACP] + H(+) = a 3-oxoacyl-[ACP] + holo-[ACP] + CO2</text>
        <dbReference type="Rhea" id="RHEA:22836"/>
        <dbReference type="Rhea" id="RHEA-COMP:9623"/>
        <dbReference type="Rhea" id="RHEA-COMP:9685"/>
        <dbReference type="Rhea" id="RHEA-COMP:9916"/>
        <dbReference type="Rhea" id="RHEA-COMP:14125"/>
        <dbReference type="ChEBI" id="CHEBI:15378"/>
        <dbReference type="ChEBI" id="CHEBI:16526"/>
        <dbReference type="ChEBI" id="CHEBI:64479"/>
        <dbReference type="ChEBI" id="CHEBI:78449"/>
        <dbReference type="ChEBI" id="CHEBI:78776"/>
        <dbReference type="ChEBI" id="CHEBI:138651"/>
    </reaction>
</comment>
<dbReference type="SMART" id="SM00825">
    <property type="entry name" value="PKS_KS"/>
    <property type="match status" value="1"/>
</dbReference>
<dbReference type="STRING" id="1387353.BSF38_05069"/>
<dbReference type="InterPro" id="IPR014031">
    <property type="entry name" value="Ketoacyl_synth_C"/>
</dbReference>
<dbReference type="KEGG" id="pbor:BSF38_05069"/>
<protein>
    <recommendedName>
        <fullName evidence="4 11">3-oxoacyl-[acyl-carrier-protein] synthase 2</fullName>
        <ecNumber evidence="3 11">2.3.1.179</ecNumber>
    </recommendedName>
</protein>
<keyword evidence="16" id="KW-1185">Reference proteome</keyword>
<dbReference type="Proteomes" id="UP000186309">
    <property type="component" value="Chromosome"/>
</dbReference>
<proteinExistence type="inferred from homology"/>
<dbReference type="InterPro" id="IPR017568">
    <property type="entry name" value="3-oxoacyl-ACP_synth-2"/>
</dbReference>
<feature type="active site" description="For beta-ketoacyl synthase activity" evidence="12">
    <location>
        <position position="178"/>
    </location>
</feature>
<dbReference type="UniPathway" id="UPA00094"/>
<dbReference type="Pfam" id="PF02801">
    <property type="entry name" value="Ketoacyl-synt_C"/>
    <property type="match status" value="1"/>
</dbReference>
<dbReference type="GO" id="GO:0030497">
    <property type="term" value="P:fatty acid elongation"/>
    <property type="evidence" value="ECO:0007669"/>
    <property type="project" value="UniProtKB-ARBA"/>
</dbReference>
<evidence type="ECO:0000256" key="1">
    <source>
        <dbReference type="ARBA" id="ARBA00005194"/>
    </source>
</evidence>
<dbReference type="FunFam" id="3.40.47.10:FF:000029">
    <property type="entry name" value="3-oxoacyl-[acyl-carrier-protein] synthase 1"/>
    <property type="match status" value="1"/>
</dbReference>
<dbReference type="OrthoDB" id="9808669at2"/>
<keyword evidence="6 11" id="KW-0808">Transferase</keyword>
<reference evidence="16" key="1">
    <citation type="submission" date="2016-12" db="EMBL/GenBank/DDBJ databases">
        <title>Comparative genomics of four Isosphaeraceae planctomycetes: a common pool of plasmids and glycoside hydrolase genes.</title>
        <authorList>
            <person name="Ivanova A."/>
        </authorList>
    </citation>
    <scope>NUCLEOTIDE SEQUENCE [LARGE SCALE GENOMIC DNA]</scope>
    <source>
        <strain evidence="16">PX4</strain>
    </source>
</reference>
<dbReference type="Pfam" id="PF00109">
    <property type="entry name" value="ketoacyl-synt"/>
    <property type="match status" value="1"/>
</dbReference>
<evidence type="ECO:0000256" key="8">
    <source>
        <dbReference type="ARBA" id="ARBA00023098"/>
    </source>
</evidence>
<dbReference type="CDD" id="cd00834">
    <property type="entry name" value="KAS_I_II"/>
    <property type="match status" value="1"/>
</dbReference>
<dbReference type="NCBIfam" id="NF005589">
    <property type="entry name" value="PRK07314.1"/>
    <property type="match status" value="1"/>
</dbReference>
<dbReference type="PANTHER" id="PTHR11712">
    <property type="entry name" value="POLYKETIDE SYNTHASE-RELATED"/>
    <property type="match status" value="1"/>
</dbReference>
<dbReference type="FunFam" id="3.40.47.10:FF:000018">
    <property type="entry name" value="3-oxoacyl-[acyl-carrier-protein] synthase 2"/>
    <property type="match status" value="1"/>
</dbReference>
<dbReference type="InterPro" id="IPR020841">
    <property type="entry name" value="PKS_Beta-ketoAc_synthase_dom"/>
</dbReference>
<evidence type="ECO:0000256" key="12">
    <source>
        <dbReference type="PIRSR" id="PIRSR000447-1"/>
    </source>
</evidence>
<dbReference type="PIRSF" id="PIRSF000447">
    <property type="entry name" value="KAS_II"/>
    <property type="match status" value="1"/>
</dbReference>
<evidence type="ECO:0000256" key="9">
    <source>
        <dbReference type="ARBA" id="ARBA00023160"/>
    </source>
</evidence>
<dbReference type="InterPro" id="IPR018201">
    <property type="entry name" value="Ketoacyl_synth_AS"/>
</dbReference>